<evidence type="ECO:0000313" key="2">
    <source>
        <dbReference type="EMBL" id="KZV26863.1"/>
    </source>
</evidence>
<keyword evidence="3" id="KW-1185">Reference proteome</keyword>
<proteinExistence type="predicted"/>
<name>A0A2Z7AZF9_9LAMI</name>
<feature type="compositionally biased region" description="Basic and acidic residues" evidence="1">
    <location>
        <begin position="1"/>
        <end position="24"/>
    </location>
</feature>
<dbReference type="AlphaFoldDB" id="A0A2Z7AZF9"/>
<evidence type="ECO:0000256" key="1">
    <source>
        <dbReference type="SAM" id="MobiDB-lite"/>
    </source>
</evidence>
<dbReference type="EMBL" id="KV010857">
    <property type="protein sequence ID" value="KZV26863.1"/>
    <property type="molecule type" value="Genomic_DNA"/>
</dbReference>
<gene>
    <name evidence="2" type="ORF">F511_29486</name>
</gene>
<organism evidence="2 3">
    <name type="scientific">Dorcoceras hygrometricum</name>
    <dbReference type="NCBI Taxonomy" id="472368"/>
    <lineage>
        <taxon>Eukaryota</taxon>
        <taxon>Viridiplantae</taxon>
        <taxon>Streptophyta</taxon>
        <taxon>Embryophyta</taxon>
        <taxon>Tracheophyta</taxon>
        <taxon>Spermatophyta</taxon>
        <taxon>Magnoliopsida</taxon>
        <taxon>eudicotyledons</taxon>
        <taxon>Gunneridae</taxon>
        <taxon>Pentapetalae</taxon>
        <taxon>asterids</taxon>
        <taxon>lamiids</taxon>
        <taxon>Lamiales</taxon>
        <taxon>Gesneriaceae</taxon>
        <taxon>Didymocarpoideae</taxon>
        <taxon>Trichosporeae</taxon>
        <taxon>Loxocarpinae</taxon>
        <taxon>Dorcoceras</taxon>
    </lineage>
</organism>
<keyword evidence="2" id="KW-0418">Kinase</keyword>
<sequence length="133" mass="14530">MDFARTETPLHDGRNKSGEGRHVVTDGPRVVAERRRGGGGQSLGARGVLRNTLLALVPGSNRNYKNAGSSRDTASRGPTTIVAPESQFRTCPSDHGAKRSFCTGVLKNGFSNHIIQFRKLSRSVRSDRRSELR</sequence>
<feature type="region of interest" description="Disordered" evidence="1">
    <location>
        <begin position="1"/>
        <end position="45"/>
    </location>
</feature>
<keyword evidence="2" id="KW-0808">Transferase</keyword>
<keyword evidence="2" id="KW-0675">Receptor</keyword>
<dbReference type="Proteomes" id="UP000250235">
    <property type="component" value="Unassembled WGS sequence"/>
</dbReference>
<protein>
    <submittedName>
        <fullName evidence="2">Receptor-like serine/threonine-protein kinase</fullName>
    </submittedName>
</protein>
<accession>A0A2Z7AZF9</accession>
<dbReference type="GO" id="GO:0016301">
    <property type="term" value="F:kinase activity"/>
    <property type="evidence" value="ECO:0007669"/>
    <property type="project" value="UniProtKB-KW"/>
</dbReference>
<reference evidence="2 3" key="1">
    <citation type="journal article" date="2015" name="Proc. Natl. Acad. Sci. U.S.A.">
        <title>The resurrection genome of Boea hygrometrica: A blueprint for survival of dehydration.</title>
        <authorList>
            <person name="Xiao L."/>
            <person name="Yang G."/>
            <person name="Zhang L."/>
            <person name="Yang X."/>
            <person name="Zhao S."/>
            <person name="Ji Z."/>
            <person name="Zhou Q."/>
            <person name="Hu M."/>
            <person name="Wang Y."/>
            <person name="Chen M."/>
            <person name="Xu Y."/>
            <person name="Jin H."/>
            <person name="Xiao X."/>
            <person name="Hu G."/>
            <person name="Bao F."/>
            <person name="Hu Y."/>
            <person name="Wan P."/>
            <person name="Li L."/>
            <person name="Deng X."/>
            <person name="Kuang T."/>
            <person name="Xiang C."/>
            <person name="Zhu J.K."/>
            <person name="Oliver M.J."/>
            <person name="He Y."/>
        </authorList>
    </citation>
    <scope>NUCLEOTIDE SEQUENCE [LARGE SCALE GENOMIC DNA]</scope>
    <source>
        <strain evidence="3">cv. XS01</strain>
    </source>
</reference>
<evidence type="ECO:0000313" key="3">
    <source>
        <dbReference type="Proteomes" id="UP000250235"/>
    </source>
</evidence>